<dbReference type="InterPro" id="IPR003509">
    <property type="entry name" value="UPF0102_YraN-like"/>
</dbReference>
<feature type="compositionally biased region" description="Polar residues" evidence="3">
    <location>
        <begin position="1"/>
        <end position="10"/>
    </location>
</feature>
<comment type="caution">
    <text evidence="4">The sequence shown here is derived from an EMBL/GenBank/DDBJ whole genome shotgun (WGS) entry which is preliminary data.</text>
</comment>
<protein>
    <recommendedName>
        <fullName evidence="2">UPF0102 protein ISG29_02095</fullName>
    </recommendedName>
</protein>
<organism evidence="4 5">
    <name type="scientific">Nocardioides acrostichi</name>
    <dbReference type="NCBI Taxonomy" id="2784339"/>
    <lineage>
        <taxon>Bacteria</taxon>
        <taxon>Bacillati</taxon>
        <taxon>Actinomycetota</taxon>
        <taxon>Actinomycetes</taxon>
        <taxon>Propionibacteriales</taxon>
        <taxon>Nocardioidaceae</taxon>
        <taxon>Nocardioides</taxon>
    </lineage>
</organism>
<dbReference type="RefSeq" id="WP_194501688.1">
    <property type="nucleotide sequence ID" value="NZ_JADIVZ010000001.1"/>
</dbReference>
<dbReference type="Proteomes" id="UP000656804">
    <property type="component" value="Unassembled WGS sequence"/>
</dbReference>
<dbReference type="InterPro" id="IPR011335">
    <property type="entry name" value="Restrct_endonuc-II-like"/>
</dbReference>
<name>A0A930Y615_9ACTN</name>
<dbReference type="GO" id="GO:0003676">
    <property type="term" value="F:nucleic acid binding"/>
    <property type="evidence" value="ECO:0007669"/>
    <property type="project" value="InterPro"/>
</dbReference>
<sequence length="142" mass="15444">MTRSTTQQTHPPAPADPNHRTAVRPTARQALGAYGERVAAAHLVEQGLSVLDRNWHGEAGEIDLVLRDGDALVVCEVKTRSGEVGGEPHEAVTPVKVDRMRALAEEWQVARGLRAPEVRLDLVAVWQSGRGAARLEHVRGLI</sequence>
<dbReference type="PANTHER" id="PTHR34039">
    <property type="entry name" value="UPF0102 PROTEIN YRAN"/>
    <property type="match status" value="1"/>
</dbReference>
<keyword evidence="5" id="KW-1185">Reference proteome</keyword>
<evidence type="ECO:0000256" key="2">
    <source>
        <dbReference type="HAMAP-Rule" id="MF_00048"/>
    </source>
</evidence>
<dbReference type="PANTHER" id="PTHR34039:SF1">
    <property type="entry name" value="UPF0102 PROTEIN YRAN"/>
    <property type="match status" value="1"/>
</dbReference>
<dbReference type="Gene3D" id="3.40.1350.10">
    <property type="match status" value="1"/>
</dbReference>
<dbReference type="InterPro" id="IPR011856">
    <property type="entry name" value="tRNA_endonuc-like_dom_sf"/>
</dbReference>
<dbReference type="CDD" id="cd20736">
    <property type="entry name" value="PoNe_Nuclease"/>
    <property type="match status" value="1"/>
</dbReference>
<evidence type="ECO:0000313" key="4">
    <source>
        <dbReference type="EMBL" id="MBF4160462.1"/>
    </source>
</evidence>
<reference evidence="4" key="1">
    <citation type="submission" date="2020-11" db="EMBL/GenBank/DDBJ databases">
        <title>Nocardioides sp. CBS4Y-1, whole genome shotgun sequence.</title>
        <authorList>
            <person name="Tuo L."/>
        </authorList>
    </citation>
    <scope>NUCLEOTIDE SEQUENCE</scope>
    <source>
        <strain evidence="4">CBS4Y-1</strain>
    </source>
</reference>
<gene>
    <name evidence="4" type="ORF">ISG29_02095</name>
</gene>
<feature type="region of interest" description="Disordered" evidence="3">
    <location>
        <begin position="1"/>
        <end position="22"/>
    </location>
</feature>
<proteinExistence type="inferred from homology"/>
<dbReference type="EMBL" id="JADIVZ010000001">
    <property type="protein sequence ID" value="MBF4160462.1"/>
    <property type="molecule type" value="Genomic_DNA"/>
</dbReference>
<dbReference type="Pfam" id="PF02021">
    <property type="entry name" value="UPF0102"/>
    <property type="match status" value="1"/>
</dbReference>
<dbReference type="AlphaFoldDB" id="A0A930Y615"/>
<dbReference type="NCBIfam" id="NF009154">
    <property type="entry name" value="PRK12497.3-3"/>
    <property type="match status" value="1"/>
</dbReference>
<evidence type="ECO:0000256" key="3">
    <source>
        <dbReference type="SAM" id="MobiDB-lite"/>
    </source>
</evidence>
<comment type="similarity">
    <text evidence="1 2">Belongs to the UPF0102 family.</text>
</comment>
<evidence type="ECO:0000313" key="5">
    <source>
        <dbReference type="Proteomes" id="UP000656804"/>
    </source>
</evidence>
<dbReference type="SUPFAM" id="SSF52980">
    <property type="entry name" value="Restriction endonuclease-like"/>
    <property type="match status" value="1"/>
</dbReference>
<dbReference type="HAMAP" id="MF_00048">
    <property type="entry name" value="UPF0102"/>
    <property type="match status" value="1"/>
</dbReference>
<accession>A0A930Y615</accession>
<evidence type="ECO:0000256" key="1">
    <source>
        <dbReference type="ARBA" id="ARBA00006738"/>
    </source>
</evidence>